<dbReference type="RefSeq" id="WP_262841016.1">
    <property type="nucleotide sequence ID" value="NZ_JANZYP010000003.1"/>
</dbReference>
<keyword evidence="2" id="KW-1185">Reference proteome</keyword>
<gene>
    <name evidence="1" type="ORF">ACFO8L_02770</name>
</gene>
<comment type="caution">
    <text evidence="1">The sequence shown here is derived from an EMBL/GenBank/DDBJ whole genome shotgun (WGS) entry which is preliminary data.</text>
</comment>
<evidence type="ECO:0000313" key="1">
    <source>
        <dbReference type="EMBL" id="MFC4584980.1"/>
    </source>
</evidence>
<evidence type="ECO:0000313" key="2">
    <source>
        <dbReference type="Proteomes" id="UP001595891"/>
    </source>
</evidence>
<proteinExistence type="predicted"/>
<protein>
    <submittedName>
        <fullName evidence="1">Uncharacterized protein</fullName>
    </submittedName>
</protein>
<sequence>MYISSDHGTAGRMGRPSFPRFRVPEPIARLVSGVHLRHRWRPVERIGHVVTQRCATCDRTRVRVR</sequence>
<organism evidence="1 2">
    <name type="scientific">Sphaerisporangium corydalis</name>
    <dbReference type="NCBI Taxonomy" id="1441875"/>
    <lineage>
        <taxon>Bacteria</taxon>
        <taxon>Bacillati</taxon>
        <taxon>Actinomycetota</taxon>
        <taxon>Actinomycetes</taxon>
        <taxon>Streptosporangiales</taxon>
        <taxon>Streptosporangiaceae</taxon>
        <taxon>Sphaerisporangium</taxon>
    </lineage>
</organism>
<dbReference type="Proteomes" id="UP001595891">
    <property type="component" value="Unassembled WGS sequence"/>
</dbReference>
<name>A0ABV9E7W2_9ACTN</name>
<accession>A0ABV9E7W2</accession>
<dbReference type="EMBL" id="JBHSFN010000001">
    <property type="protein sequence ID" value="MFC4584980.1"/>
    <property type="molecule type" value="Genomic_DNA"/>
</dbReference>
<reference evidence="2" key="1">
    <citation type="journal article" date="2019" name="Int. J. Syst. Evol. Microbiol.">
        <title>The Global Catalogue of Microorganisms (GCM) 10K type strain sequencing project: providing services to taxonomists for standard genome sequencing and annotation.</title>
        <authorList>
            <consortium name="The Broad Institute Genomics Platform"/>
            <consortium name="The Broad Institute Genome Sequencing Center for Infectious Disease"/>
            <person name="Wu L."/>
            <person name="Ma J."/>
        </authorList>
    </citation>
    <scope>NUCLEOTIDE SEQUENCE [LARGE SCALE GENOMIC DNA]</scope>
    <source>
        <strain evidence="2">CCUG 49560</strain>
    </source>
</reference>